<accession>A0A0V1GKG5</accession>
<dbReference type="Proteomes" id="UP000055024">
    <property type="component" value="Unassembled WGS sequence"/>
</dbReference>
<dbReference type="OrthoDB" id="10474748at2759"/>
<sequence length="63" mass="7197">MHATCLTFKIIKSDAEHKRVLQHRVQGLNNEKSGVHICRLVPVLQTNKTSKNSHDMKLNTSYP</sequence>
<organism evidence="1 2">
    <name type="scientific">Trichinella zimbabwensis</name>
    <dbReference type="NCBI Taxonomy" id="268475"/>
    <lineage>
        <taxon>Eukaryota</taxon>
        <taxon>Metazoa</taxon>
        <taxon>Ecdysozoa</taxon>
        <taxon>Nematoda</taxon>
        <taxon>Enoplea</taxon>
        <taxon>Dorylaimia</taxon>
        <taxon>Trichinellida</taxon>
        <taxon>Trichinellidae</taxon>
        <taxon>Trichinella</taxon>
    </lineage>
</organism>
<feature type="non-terminal residue" evidence="1">
    <location>
        <position position="63"/>
    </location>
</feature>
<evidence type="ECO:0000313" key="2">
    <source>
        <dbReference type="Proteomes" id="UP000055024"/>
    </source>
</evidence>
<evidence type="ECO:0000313" key="1">
    <source>
        <dbReference type="EMBL" id="KRY98590.1"/>
    </source>
</evidence>
<proteinExistence type="predicted"/>
<gene>
    <name evidence="1" type="ORF">T11_10088</name>
</gene>
<comment type="caution">
    <text evidence="1">The sequence shown here is derived from an EMBL/GenBank/DDBJ whole genome shotgun (WGS) entry which is preliminary data.</text>
</comment>
<dbReference type="AlphaFoldDB" id="A0A0V1GKG5"/>
<protein>
    <submittedName>
        <fullName evidence="1">Uncharacterized protein</fullName>
    </submittedName>
</protein>
<reference evidence="1 2" key="1">
    <citation type="submission" date="2015-01" db="EMBL/GenBank/DDBJ databases">
        <title>Evolution of Trichinella species and genotypes.</title>
        <authorList>
            <person name="Korhonen P.K."/>
            <person name="Edoardo P."/>
            <person name="Giuseppe L.R."/>
            <person name="Gasser R.B."/>
        </authorList>
    </citation>
    <scope>NUCLEOTIDE SEQUENCE [LARGE SCALE GENOMIC DNA]</scope>
    <source>
        <strain evidence="1">ISS1029</strain>
    </source>
</reference>
<keyword evidence="2" id="KW-1185">Reference proteome</keyword>
<name>A0A0V1GKG5_9BILA</name>
<dbReference type="EMBL" id="JYDP01001284">
    <property type="protein sequence ID" value="KRY98590.1"/>
    <property type="molecule type" value="Genomic_DNA"/>
</dbReference>